<feature type="transmembrane region" description="Helical" evidence="1">
    <location>
        <begin position="49"/>
        <end position="76"/>
    </location>
</feature>
<proteinExistence type="predicted"/>
<evidence type="ECO:0000313" key="3">
    <source>
        <dbReference type="Proteomes" id="UP000824002"/>
    </source>
</evidence>
<keyword evidence="1" id="KW-0472">Membrane</keyword>
<comment type="caution">
    <text evidence="2">The sequence shown here is derived from an EMBL/GenBank/DDBJ whole genome shotgun (WGS) entry which is preliminary data.</text>
</comment>
<gene>
    <name evidence="2" type="ORF">IAB51_10020</name>
</gene>
<dbReference type="AlphaFoldDB" id="A0A9D1K1H7"/>
<evidence type="ECO:0000256" key="1">
    <source>
        <dbReference type="SAM" id="Phobius"/>
    </source>
</evidence>
<keyword evidence="1" id="KW-1133">Transmembrane helix</keyword>
<name>A0A9D1K1H7_9FIRM</name>
<feature type="transmembrane region" description="Helical" evidence="1">
    <location>
        <begin position="96"/>
        <end position="117"/>
    </location>
</feature>
<dbReference type="EMBL" id="DVJP01000066">
    <property type="protein sequence ID" value="HIS77123.1"/>
    <property type="molecule type" value="Genomic_DNA"/>
</dbReference>
<keyword evidence="1" id="KW-0812">Transmembrane</keyword>
<organism evidence="2 3">
    <name type="scientific">Candidatus Merdivicinus excrementipullorum</name>
    <dbReference type="NCBI Taxonomy" id="2840867"/>
    <lineage>
        <taxon>Bacteria</taxon>
        <taxon>Bacillati</taxon>
        <taxon>Bacillota</taxon>
        <taxon>Clostridia</taxon>
        <taxon>Eubacteriales</taxon>
        <taxon>Oscillospiraceae</taxon>
        <taxon>Oscillospiraceae incertae sedis</taxon>
        <taxon>Candidatus Merdivicinus</taxon>
    </lineage>
</organism>
<dbReference type="Proteomes" id="UP000824002">
    <property type="component" value="Unassembled WGS sequence"/>
</dbReference>
<feature type="transmembrane region" description="Helical" evidence="1">
    <location>
        <begin position="12"/>
        <end position="37"/>
    </location>
</feature>
<sequence length="140" mass="15612">MEKTRLGISVGLLAAIMYFMGILNLLGLLLIAGYILFCEKDLWLRKSAVKAVLIYAVFAVITLILGVIDNCFGILNTMIGWLFSFRIDFPLDLDNIVGYAASILRTVLYLVLAAMALKQNTIRIAPLDNFIDKHLKAETE</sequence>
<evidence type="ECO:0000313" key="2">
    <source>
        <dbReference type="EMBL" id="HIS77123.1"/>
    </source>
</evidence>
<protein>
    <submittedName>
        <fullName evidence="2">Uncharacterized protein</fullName>
    </submittedName>
</protein>
<reference evidence="2" key="1">
    <citation type="submission" date="2020-10" db="EMBL/GenBank/DDBJ databases">
        <authorList>
            <person name="Gilroy R."/>
        </authorList>
    </citation>
    <scope>NUCLEOTIDE SEQUENCE</scope>
    <source>
        <strain evidence="2">CHK199-13235</strain>
    </source>
</reference>
<accession>A0A9D1K1H7</accession>
<reference evidence="2" key="2">
    <citation type="journal article" date="2021" name="PeerJ">
        <title>Extensive microbial diversity within the chicken gut microbiome revealed by metagenomics and culture.</title>
        <authorList>
            <person name="Gilroy R."/>
            <person name="Ravi A."/>
            <person name="Getino M."/>
            <person name="Pursley I."/>
            <person name="Horton D.L."/>
            <person name="Alikhan N.F."/>
            <person name="Baker D."/>
            <person name="Gharbi K."/>
            <person name="Hall N."/>
            <person name="Watson M."/>
            <person name="Adriaenssens E.M."/>
            <person name="Foster-Nyarko E."/>
            <person name="Jarju S."/>
            <person name="Secka A."/>
            <person name="Antonio M."/>
            <person name="Oren A."/>
            <person name="Chaudhuri R.R."/>
            <person name="La Ragione R."/>
            <person name="Hildebrand F."/>
            <person name="Pallen M.J."/>
        </authorList>
    </citation>
    <scope>NUCLEOTIDE SEQUENCE</scope>
    <source>
        <strain evidence="2">CHK199-13235</strain>
    </source>
</reference>